<evidence type="ECO:0000313" key="3">
    <source>
        <dbReference type="EMBL" id="RAI40319.1"/>
    </source>
</evidence>
<dbReference type="InterPro" id="IPR036188">
    <property type="entry name" value="FAD/NAD-bd_sf"/>
</dbReference>
<keyword evidence="4" id="KW-1185">Reference proteome</keyword>
<dbReference type="GO" id="GO:0005737">
    <property type="term" value="C:cytoplasm"/>
    <property type="evidence" value="ECO:0007669"/>
    <property type="project" value="TreeGrafter"/>
</dbReference>
<accession>A0A327KN69</accession>
<evidence type="ECO:0000256" key="1">
    <source>
        <dbReference type="ARBA" id="ARBA00023002"/>
    </source>
</evidence>
<sequence length="414" mass="44567">MSDVIVLGAGIAGVAAALHLQRRGRSVALVDRQAPGRETSYGNAGIIQGEAVEPYPMPRDLAALFGVAFGRGNDVRYDLAALPGHVAPLLRYWWYSAPARHRTIAVAWAGLIRHATAEHQELMTAAGVPDDLVRRDGFFDMHRSEKKLDSETLRAERLQRDYGVAFRRLTPAELLAAEPDLKTGGVGAIHWRDSWTSRDPGGLVAAYADLFTRSGGTFAHGDADTLAALPSGGFRVETADGPLEAAEVVVSLGPWSATLLRRFGQRIPMVRKRGYHRHYRTGTVLSRPLRDAAFGYVAAPMTAGLRLTTGAEFAGADAPASPVQLDRAEAAARDLVDLGAPVENAPWLGTRPCLPDMLPLIGEAPGHKGLWLHFGHGHQGFTLGPATGRLLAEMMTGGPTLVDPAPFVPARWWR</sequence>
<dbReference type="AlphaFoldDB" id="A0A327KN69"/>
<protein>
    <submittedName>
        <fullName evidence="3">Amino acid dehydrogenase</fullName>
    </submittedName>
</protein>
<dbReference type="EMBL" id="NPEU01000044">
    <property type="protein sequence ID" value="RAI40319.1"/>
    <property type="molecule type" value="Genomic_DNA"/>
</dbReference>
<dbReference type="Gene3D" id="3.30.9.10">
    <property type="entry name" value="D-Amino Acid Oxidase, subunit A, domain 2"/>
    <property type="match status" value="1"/>
</dbReference>
<dbReference type="InterPro" id="IPR006076">
    <property type="entry name" value="FAD-dep_OxRdtase"/>
</dbReference>
<gene>
    <name evidence="3" type="ORF">CH338_06660</name>
</gene>
<dbReference type="OrthoDB" id="9805337at2"/>
<dbReference type="SUPFAM" id="SSF51905">
    <property type="entry name" value="FAD/NAD(P)-binding domain"/>
    <property type="match status" value="1"/>
</dbReference>
<dbReference type="Pfam" id="PF01266">
    <property type="entry name" value="DAO"/>
    <property type="match status" value="1"/>
</dbReference>
<organism evidence="3 4">
    <name type="scientific">Rhodoplanes elegans</name>
    <dbReference type="NCBI Taxonomy" id="29408"/>
    <lineage>
        <taxon>Bacteria</taxon>
        <taxon>Pseudomonadati</taxon>
        <taxon>Pseudomonadota</taxon>
        <taxon>Alphaproteobacteria</taxon>
        <taxon>Hyphomicrobiales</taxon>
        <taxon>Nitrobacteraceae</taxon>
        <taxon>Rhodoplanes</taxon>
    </lineage>
</organism>
<keyword evidence="1" id="KW-0560">Oxidoreductase</keyword>
<proteinExistence type="predicted"/>
<evidence type="ECO:0000313" key="4">
    <source>
        <dbReference type="Proteomes" id="UP000248863"/>
    </source>
</evidence>
<feature type="domain" description="FAD dependent oxidoreductase" evidence="2">
    <location>
        <begin position="3"/>
        <end position="394"/>
    </location>
</feature>
<dbReference type="Proteomes" id="UP000248863">
    <property type="component" value="Unassembled WGS sequence"/>
</dbReference>
<reference evidence="3 4" key="1">
    <citation type="submission" date="2017-07" db="EMBL/GenBank/DDBJ databases">
        <title>Draft Genome Sequences of Select Purple Nonsulfur Bacteria.</title>
        <authorList>
            <person name="Lasarre B."/>
            <person name="Mckinlay J.B."/>
        </authorList>
    </citation>
    <scope>NUCLEOTIDE SEQUENCE [LARGE SCALE GENOMIC DNA]</scope>
    <source>
        <strain evidence="3 4">DSM 11907</strain>
    </source>
</reference>
<dbReference type="PANTHER" id="PTHR13847">
    <property type="entry name" value="SARCOSINE DEHYDROGENASE-RELATED"/>
    <property type="match status" value="1"/>
</dbReference>
<evidence type="ECO:0000259" key="2">
    <source>
        <dbReference type="Pfam" id="PF01266"/>
    </source>
</evidence>
<dbReference type="PANTHER" id="PTHR13847:SF289">
    <property type="entry name" value="GLYCINE OXIDASE"/>
    <property type="match status" value="1"/>
</dbReference>
<comment type="caution">
    <text evidence="3">The sequence shown here is derived from an EMBL/GenBank/DDBJ whole genome shotgun (WGS) entry which is preliminary data.</text>
</comment>
<name>A0A327KN69_9BRAD</name>
<dbReference type="Gene3D" id="3.50.50.60">
    <property type="entry name" value="FAD/NAD(P)-binding domain"/>
    <property type="match status" value="2"/>
</dbReference>
<dbReference type="RefSeq" id="WP_111356349.1">
    <property type="nucleotide sequence ID" value="NZ_NHSK01000241.1"/>
</dbReference>
<dbReference type="GO" id="GO:0016491">
    <property type="term" value="F:oxidoreductase activity"/>
    <property type="evidence" value="ECO:0007669"/>
    <property type="project" value="UniProtKB-KW"/>
</dbReference>